<dbReference type="GO" id="GO:0008270">
    <property type="term" value="F:zinc ion binding"/>
    <property type="evidence" value="ECO:0007669"/>
    <property type="project" value="UniProtKB-KW"/>
</dbReference>
<dbReference type="AlphaFoldDB" id="K1XQ35"/>
<sequence>MDWSQSEAQELPNTSIVPEMAGDWTPASHELADTYISEMVGTECPIELGDGMPNWEDNFYAENFDEWHLPELPVVSKGESSPKLFLDTSVAQATPSLNWTNTPLSAAIISPMSAVLQCDSTRSAVEISPTDSEASGNSFFTDSGYSSATTLSASYSPSSFQRFPSLVSVTDRKEKKRETGFEVVSEEWINDTVCSVALPVPDVAALPPPHLEPIFEDPPKIMHPAGRCTEYPNTKFASPHWHDPTSLVQSFLDVLDSHIKHTEHALQGLPLTTTTEELMSMSRTSMASVGLEVLAGILAGRHPTATVQVFAFTHVACALAIAIDDSEAKIHTQRWFQDSLNWASGLQGEKQKRGYEVIAKAIWEPLELLGPNSSLDLVSDSGENCLLASCKHFLDLFESLDSPKSPIYVPSSSPTFDFAQSSFKQRAKTHIIEELIRKPRIEAFIEDVVRVEARLSQGLISNIRQLELELICAGKLASQSDRAYARFLEHVTALCDVLYREEPSGVARTKCQLWSARRIMVLMLQEVCGVASEHGWKGSSGFHELSDDDEDLLPPFLDMDFRSYRGRKTDLEFDTPNRMAALNANADDLLLLRNDHYAAIQHHHYAPAGEHKWKASNLRRHQRIQHPNTVGESKVYVCRWRGCQSRFTRSDNLRCHVRDKGHFEGVGEASGGKRMRRAKAG</sequence>
<evidence type="ECO:0000313" key="4">
    <source>
        <dbReference type="Proteomes" id="UP000006753"/>
    </source>
</evidence>
<reference evidence="3 4" key="1">
    <citation type="journal article" date="2012" name="BMC Genomics">
        <title>Sequencing the genome of Marssonina brunnea reveals fungus-poplar co-evolution.</title>
        <authorList>
            <person name="Zhu S."/>
            <person name="Cao Y.-Z."/>
            <person name="Jiang C."/>
            <person name="Tan B.-Y."/>
            <person name="Wang Z."/>
            <person name="Feng S."/>
            <person name="Zhang L."/>
            <person name="Su X.-H."/>
            <person name="Brejova B."/>
            <person name="Vinar T."/>
            <person name="Xu M."/>
            <person name="Wang M.-X."/>
            <person name="Zhang S.-G."/>
            <person name="Huang M.-R."/>
            <person name="Wu R."/>
            <person name="Zhou Y."/>
        </authorList>
    </citation>
    <scope>NUCLEOTIDE SEQUENCE [LARGE SCALE GENOMIC DNA]</scope>
    <source>
        <strain evidence="3 4">MB_m1</strain>
    </source>
</reference>
<organism evidence="3 4">
    <name type="scientific">Marssonina brunnea f. sp. multigermtubi (strain MB_m1)</name>
    <name type="common">Marssonina leaf spot fungus</name>
    <dbReference type="NCBI Taxonomy" id="1072389"/>
    <lineage>
        <taxon>Eukaryota</taxon>
        <taxon>Fungi</taxon>
        <taxon>Dikarya</taxon>
        <taxon>Ascomycota</taxon>
        <taxon>Pezizomycotina</taxon>
        <taxon>Leotiomycetes</taxon>
        <taxon>Helotiales</taxon>
        <taxon>Drepanopezizaceae</taxon>
        <taxon>Drepanopeziza</taxon>
    </lineage>
</organism>
<evidence type="ECO:0000259" key="2">
    <source>
        <dbReference type="PROSITE" id="PS50157"/>
    </source>
</evidence>
<feature type="domain" description="C2H2-type" evidence="2">
    <location>
        <begin position="636"/>
        <end position="662"/>
    </location>
</feature>
<dbReference type="EMBL" id="JH921445">
    <property type="protein sequence ID" value="EKD14634.1"/>
    <property type="molecule type" value="Genomic_DNA"/>
</dbReference>
<dbReference type="OMA" id="ICGYRPK"/>
<keyword evidence="4" id="KW-1185">Reference proteome</keyword>
<dbReference type="InterPro" id="IPR013087">
    <property type="entry name" value="Znf_C2H2_type"/>
</dbReference>
<accession>K1XQ35</accession>
<dbReference type="SUPFAM" id="SSF57667">
    <property type="entry name" value="beta-beta-alpha zinc fingers"/>
    <property type="match status" value="1"/>
</dbReference>
<evidence type="ECO:0000313" key="3">
    <source>
        <dbReference type="EMBL" id="EKD14634.1"/>
    </source>
</evidence>
<keyword evidence="1" id="KW-0863">Zinc-finger</keyword>
<dbReference type="HOGENOM" id="CLU_403875_0_0_1"/>
<dbReference type="InterPro" id="IPR036236">
    <property type="entry name" value="Znf_C2H2_sf"/>
</dbReference>
<keyword evidence="1" id="KW-0479">Metal-binding</keyword>
<name>K1XQ35_MARBU</name>
<evidence type="ECO:0000256" key="1">
    <source>
        <dbReference type="PROSITE-ProRule" id="PRU00042"/>
    </source>
</evidence>
<dbReference type="KEGG" id="mbe:MBM_07355"/>
<keyword evidence="1" id="KW-0862">Zinc</keyword>
<dbReference type="OrthoDB" id="5366163at2759"/>
<proteinExistence type="predicted"/>
<dbReference type="PROSITE" id="PS50157">
    <property type="entry name" value="ZINC_FINGER_C2H2_2"/>
    <property type="match status" value="1"/>
</dbReference>
<dbReference type="InParanoid" id="K1XQ35"/>
<dbReference type="Proteomes" id="UP000006753">
    <property type="component" value="Unassembled WGS sequence"/>
</dbReference>
<dbReference type="Gene3D" id="3.30.160.60">
    <property type="entry name" value="Classic Zinc Finger"/>
    <property type="match status" value="1"/>
</dbReference>
<dbReference type="STRING" id="1072389.K1XQ35"/>
<dbReference type="PROSITE" id="PS00028">
    <property type="entry name" value="ZINC_FINGER_C2H2_1"/>
    <property type="match status" value="1"/>
</dbReference>
<protein>
    <submittedName>
        <fullName evidence="3">Zinc finger protein</fullName>
    </submittedName>
</protein>
<gene>
    <name evidence="3" type="ORF">MBM_07355</name>
</gene>